<proteinExistence type="predicted"/>
<dbReference type="RefSeq" id="WP_072868367.1">
    <property type="nucleotide sequence ID" value="NZ_FQZM01000015.1"/>
</dbReference>
<evidence type="ECO:0000313" key="1">
    <source>
        <dbReference type="EMBL" id="SHI94579.1"/>
    </source>
</evidence>
<dbReference type="CDD" id="cd00043">
    <property type="entry name" value="CYCLIN_SF"/>
    <property type="match status" value="1"/>
</dbReference>
<dbReference type="Pfam" id="PF25948">
    <property type="entry name" value="DUF7986"/>
    <property type="match status" value="1"/>
</dbReference>
<name>A0A1M6FAE5_9FIRM</name>
<sequence>MGEYLCPCGSGKSYHKCCGVREKVVFLEQYRWRRAGQELRRKLGEFADSQCFAQEAHKAQEKYLSCLDPELVDRDDEFTMERCFEWFIFDYVLPSGSTIIETFRQNPDLSEREQTLVADWAAARISLYEVLQVLPRKGVVLRDLLQKKELKVHDINAAMELQPGTILLMRVLKVGDEYEFSTSGLALPGFCKDVLLKKLRRDLRFYARKRNASTKQVLSDYLRERSHIINGIVVEMGFNYTLPHLVDDSEVDEYVPPVNDDLFDRISARIAQQITEAILDEYYDRWIDKPVPALGGKTPREACRTAEGRARLEEMFRELELVETSRELKGEPHYDVQKVRRKLGLLPTGGNVDQDVREQGNFKKPEDYQWPTVTHADVARGVMEDLRGRGYGPGQVQGALHLWHDYCSKVRPSFRKPALWVATVVYAMARMECDHRVSQHELAKQYGVAPSSISANFRAMCRALDLVAFDKRYSTRKSPLAGLKEADPLLAQILENLKL</sequence>
<accession>A0A1M6FAE5</accession>
<protein>
    <submittedName>
        <fullName evidence="1">Uncharacterized protein</fullName>
    </submittedName>
</protein>
<dbReference type="OrthoDB" id="6399948at2"/>
<gene>
    <name evidence="1" type="ORF">SAMN02745219_01418</name>
</gene>
<dbReference type="AlphaFoldDB" id="A0A1M6FAE5"/>
<organism evidence="1 2">
    <name type="scientific">Desulfofundulus thermosubterraneus DSM 16057</name>
    <dbReference type="NCBI Taxonomy" id="1121432"/>
    <lineage>
        <taxon>Bacteria</taxon>
        <taxon>Bacillati</taxon>
        <taxon>Bacillota</taxon>
        <taxon>Clostridia</taxon>
        <taxon>Eubacteriales</taxon>
        <taxon>Peptococcaceae</taxon>
        <taxon>Desulfofundulus</taxon>
    </lineage>
</organism>
<evidence type="ECO:0000313" key="2">
    <source>
        <dbReference type="Proteomes" id="UP000184529"/>
    </source>
</evidence>
<keyword evidence="2" id="KW-1185">Reference proteome</keyword>
<dbReference type="Proteomes" id="UP000184529">
    <property type="component" value="Unassembled WGS sequence"/>
</dbReference>
<dbReference type="InterPro" id="IPR058292">
    <property type="entry name" value="DUF7986"/>
</dbReference>
<dbReference type="STRING" id="1121432.SAMN02745219_01418"/>
<dbReference type="EMBL" id="FQZM01000015">
    <property type="protein sequence ID" value="SHI94579.1"/>
    <property type="molecule type" value="Genomic_DNA"/>
</dbReference>
<reference evidence="2" key="1">
    <citation type="submission" date="2016-11" db="EMBL/GenBank/DDBJ databases">
        <authorList>
            <person name="Varghese N."/>
            <person name="Submissions S."/>
        </authorList>
    </citation>
    <scope>NUCLEOTIDE SEQUENCE [LARGE SCALE GENOMIC DNA]</scope>
    <source>
        <strain evidence="2">DSM 16057</strain>
    </source>
</reference>